<keyword evidence="7 42" id="KW-0813">Transport</keyword>
<sequence length="738" mass="84683">MKFKVSVVLVAFVFLIHCLSEVTASNKLIVVLVDGVRWDYLNDKNLKGFRRIMENGVRAPYVNPVFPSLSYPNWETLVTGLYPENHGFVGNHIYDNASDSVFAMLPKPGADDARWWNDAEPIWITAEKNSKRSAMYWWAGCEVEIRGSHPTICERWSTNYEGLPSKETRTDFLERIDDVVQLFKPSKKFSADRLSLVLMYYDSVDYAGHMHGPKSAEVTEALQDIDDILNKMQQKIKDAHLEDEVNIMVLSDHGMTDARENVLRYIDLKKYADKIKHQLDFGAVSGIVPQPGMLNKLVQEIANDKTEGLRIYKKDDIPENYHLKDSYKTAPILLIANKGYYIQSLSKVKMQGHHGYDPVEVPDMRTIFLASGPDFRKGHTTAPLSTLDMYNVMCHVLDIPPLPNNGINKKRFCSVYPNECYLATKSLCSKYPSYCEANKTLVPKNSSFGKIDEMTLEEFLNVGNIVELAFPQLSGFNNTDLKGPFIRAKTIQGLGRMGCYSWLTVVDTPDDPFMILRTSVLHEPVATLTFDLSKDDQFIPGQKAGIYFSVHSPFVAANPYESGNFLKTGYIYKIHISMENEVLLPYPYQTNCVNYTELWLRNNRTGPRIQEMCQHKCMLDTTTKFLNCSSIVGLYPHHLRICSHEEVIRNLDTLWDHGYPCVQNCKDDCAKTKYIEVVKRRFISELTRNEGDYERESHLIKVEIYLEDSEVVTFRHRPQYLVSEYFEFTFSDFAKMSD</sequence>
<comment type="catalytic activity">
    <reaction evidence="36">
        <text>1-tetradecanoyl-sn-glycero-3-phosphocholine + H2O = 1-tetradecanoyl-sn-glycerol + phosphocholine + H(+)</text>
        <dbReference type="Rhea" id="RHEA:40999"/>
        <dbReference type="ChEBI" id="CHEBI:15377"/>
        <dbReference type="ChEBI" id="CHEBI:15378"/>
        <dbReference type="ChEBI" id="CHEBI:64489"/>
        <dbReference type="ChEBI" id="CHEBI:75536"/>
        <dbReference type="ChEBI" id="CHEBI:295975"/>
    </reaction>
    <physiologicalReaction direction="left-to-right" evidence="36">
        <dbReference type="Rhea" id="RHEA:41000"/>
    </physiologicalReaction>
</comment>
<gene>
    <name evidence="44" type="ORF">HNY73_012155</name>
</gene>
<evidence type="ECO:0000256" key="13">
    <source>
        <dbReference type="ARBA" id="ARBA00022723"/>
    </source>
</evidence>
<keyword evidence="45" id="KW-1185">Reference proteome</keyword>
<evidence type="ECO:0000256" key="30">
    <source>
        <dbReference type="ARBA" id="ARBA00046203"/>
    </source>
</evidence>
<evidence type="ECO:0000256" key="26">
    <source>
        <dbReference type="ARBA" id="ARBA00023288"/>
    </source>
</evidence>
<keyword evidence="12 42" id="KW-0812">Transmembrane</keyword>
<evidence type="ECO:0000256" key="5">
    <source>
        <dbReference type="ARBA" id="ARBA00010594"/>
    </source>
</evidence>
<dbReference type="Pfam" id="PF00858">
    <property type="entry name" value="ASC"/>
    <property type="match status" value="1"/>
</dbReference>
<organism evidence="44 45">
    <name type="scientific">Argiope bruennichi</name>
    <name type="common">Wasp spider</name>
    <name type="synonym">Aranea bruennichi</name>
    <dbReference type="NCBI Taxonomy" id="94029"/>
    <lineage>
        <taxon>Eukaryota</taxon>
        <taxon>Metazoa</taxon>
        <taxon>Ecdysozoa</taxon>
        <taxon>Arthropoda</taxon>
        <taxon>Chelicerata</taxon>
        <taxon>Arachnida</taxon>
        <taxon>Araneae</taxon>
        <taxon>Araneomorphae</taxon>
        <taxon>Entelegynae</taxon>
        <taxon>Araneoidea</taxon>
        <taxon>Araneidae</taxon>
        <taxon>Argiope</taxon>
    </lineage>
</organism>
<evidence type="ECO:0000256" key="42">
    <source>
        <dbReference type="RuleBase" id="RU000679"/>
    </source>
</evidence>
<comment type="similarity">
    <text evidence="5">Belongs to the nucleotide pyrophosphatase/phosphodiesterase family.</text>
</comment>
<comment type="cofactor">
    <cofactor evidence="1">
        <name>Zn(2+)</name>
        <dbReference type="ChEBI" id="CHEBI:29105"/>
    </cofactor>
</comment>
<evidence type="ECO:0000256" key="10">
    <source>
        <dbReference type="ARBA" id="ARBA00022553"/>
    </source>
</evidence>
<keyword evidence="27 42" id="KW-0407">Ion channel</keyword>
<keyword evidence="19" id="KW-0915">Sodium</keyword>
<evidence type="ECO:0000256" key="40">
    <source>
        <dbReference type="ARBA" id="ARBA00049092"/>
    </source>
</evidence>
<dbReference type="SUPFAM" id="SSF53649">
    <property type="entry name" value="Alkaline phosphatase-like"/>
    <property type="match status" value="1"/>
</dbReference>
<dbReference type="GO" id="GO:0046872">
    <property type="term" value="F:metal ion binding"/>
    <property type="evidence" value="ECO:0007669"/>
    <property type="project" value="UniProtKB-KW"/>
</dbReference>
<dbReference type="GO" id="GO:0005272">
    <property type="term" value="F:sodium channel activity"/>
    <property type="evidence" value="ECO:0007669"/>
    <property type="project" value="UniProtKB-KW"/>
</dbReference>
<evidence type="ECO:0000256" key="36">
    <source>
        <dbReference type="ARBA" id="ARBA00047779"/>
    </source>
</evidence>
<dbReference type="PANTHER" id="PTHR10151:SF66">
    <property type="entry name" value="GLYCEROPHOSPHOCHOLINE CHOLINEPHOSPHODIESTERASE ENPP6"/>
    <property type="match status" value="1"/>
</dbReference>
<proteinExistence type="inferred from homology"/>
<evidence type="ECO:0000256" key="6">
    <source>
        <dbReference type="ARBA" id="ARBA00012318"/>
    </source>
</evidence>
<dbReference type="Gene3D" id="3.30.1360.180">
    <property type="match status" value="1"/>
</dbReference>
<comment type="caution">
    <text evidence="44">The sequence shown here is derived from an EMBL/GenBank/DDBJ whole genome shotgun (WGS) entry which is preliminary data.</text>
</comment>
<keyword evidence="15" id="KW-0378">Hydrolase</keyword>
<keyword evidence="18" id="KW-1133">Transmembrane helix</keyword>
<evidence type="ECO:0000313" key="45">
    <source>
        <dbReference type="Proteomes" id="UP000807504"/>
    </source>
</evidence>
<dbReference type="GO" id="GO:0047390">
    <property type="term" value="F:glycerophosphocholine cholinephosphodiesterase activity"/>
    <property type="evidence" value="ECO:0007669"/>
    <property type="project" value="UniProtKB-EC"/>
</dbReference>
<dbReference type="InterPro" id="IPR017850">
    <property type="entry name" value="Alkaline_phosphatase_core_sf"/>
</dbReference>
<evidence type="ECO:0000256" key="15">
    <source>
        <dbReference type="ARBA" id="ARBA00022801"/>
    </source>
</evidence>
<evidence type="ECO:0000256" key="35">
    <source>
        <dbReference type="ARBA" id="ARBA00047600"/>
    </source>
</evidence>
<evidence type="ECO:0000256" key="17">
    <source>
        <dbReference type="ARBA" id="ARBA00022963"/>
    </source>
</evidence>
<evidence type="ECO:0000256" key="19">
    <source>
        <dbReference type="ARBA" id="ARBA00023053"/>
    </source>
</evidence>
<keyword evidence="17" id="KW-0442">Lipid degradation</keyword>
<keyword evidence="13" id="KW-0479">Metal-binding</keyword>
<evidence type="ECO:0000256" key="11">
    <source>
        <dbReference type="ARBA" id="ARBA00022622"/>
    </source>
</evidence>
<comment type="catalytic activity">
    <reaction evidence="33">
        <text>glycero-2-phosphocholine + H2O = phosphocholine + glycerol + H(+)</text>
        <dbReference type="Rhea" id="RHEA:61684"/>
        <dbReference type="ChEBI" id="CHEBI:15377"/>
        <dbReference type="ChEBI" id="CHEBI:15378"/>
        <dbReference type="ChEBI" id="CHEBI:17754"/>
        <dbReference type="ChEBI" id="CHEBI:144950"/>
        <dbReference type="ChEBI" id="CHEBI:295975"/>
    </reaction>
    <physiologicalReaction direction="left-to-right" evidence="33">
        <dbReference type="Rhea" id="RHEA:61685"/>
    </physiologicalReaction>
</comment>
<evidence type="ECO:0000256" key="21">
    <source>
        <dbReference type="ARBA" id="ARBA00023098"/>
    </source>
</evidence>
<evidence type="ECO:0000256" key="33">
    <source>
        <dbReference type="ARBA" id="ARBA00047482"/>
    </source>
</evidence>
<dbReference type="CDD" id="cd16018">
    <property type="entry name" value="Enpp"/>
    <property type="match status" value="1"/>
</dbReference>
<evidence type="ECO:0000256" key="3">
    <source>
        <dbReference type="ARBA" id="ARBA00004609"/>
    </source>
</evidence>
<evidence type="ECO:0000256" key="16">
    <source>
        <dbReference type="ARBA" id="ARBA00022833"/>
    </source>
</evidence>
<keyword evidence="10" id="KW-0597">Phosphoprotein</keyword>
<comment type="catalytic activity">
    <reaction evidence="41">
        <text>1-(5Z,8Z,11Z,14Z-eicosatetraenoyl)-sn-glycero-3-phosphocholine + H2O = 1-(5Z,8Z,11Z,14Z-eicosatetraenoyl)-sn-glycerol + phosphocholine + H(+)</text>
        <dbReference type="Rhea" id="RHEA:41003"/>
        <dbReference type="ChEBI" id="CHEBI:15377"/>
        <dbReference type="ChEBI" id="CHEBI:15378"/>
        <dbReference type="ChEBI" id="CHEBI:34071"/>
        <dbReference type="ChEBI" id="CHEBI:74344"/>
        <dbReference type="ChEBI" id="CHEBI:295975"/>
    </reaction>
    <physiologicalReaction direction="left-to-right" evidence="41">
        <dbReference type="Rhea" id="RHEA:41004"/>
    </physiologicalReaction>
</comment>
<evidence type="ECO:0000256" key="32">
    <source>
        <dbReference type="ARBA" id="ARBA00047322"/>
    </source>
</evidence>
<accession>A0A8T0EZM8</accession>
<comment type="similarity">
    <text evidence="4 42">Belongs to the amiloride-sensitive sodium channel (TC 1.A.6) family.</text>
</comment>
<evidence type="ECO:0000256" key="14">
    <source>
        <dbReference type="ARBA" id="ARBA00022729"/>
    </source>
</evidence>
<dbReference type="GO" id="GO:0016042">
    <property type="term" value="P:lipid catabolic process"/>
    <property type="evidence" value="ECO:0007669"/>
    <property type="project" value="UniProtKB-KW"/>
</dbReference>
<evidence type="ECO:0000313" key="44">
    <source>
        <dbReference type="EMBL" id="KAF8781792.1"/>
    </source>
</evidence>
<feature type="signal peptide" evidence="43">
    <location>
        <begin position="1"/>
        <end position="24"/>
    </location>
</feature>
<evidence type="ECO:0000256" key="27">
    <source>
        <dbReference type="ARBA" id="ARBA00023303"/>
    </source>
</evidence>
<protein>
    <recommendedName>
        <fullName evidence="6">glycerophosphocholine cholinephosphodiesterase</fullName>
        <ecNumber evidence="6">3.1.4.38</ecNumber>
    </recommendedName>
    <alternativeName>
        <fullName evidence="29">Choline-specific glycerophosphodiester phosphodiesterase</fullName>
    </alternativeName>
    <alternativeName>
        <fullName evidence="28">Ectonucleotide pyrophosphatase/phosphodiesterase family member 6</fullName>
    </alternativeName>
</protein>
<evidence type="ECO:0000256" key="7">
    <source>
        <dbReference type="ARBA" id="ARBA00022448"/>
    </source>
</evidence>
<comment type="function">
    <text evidence="30">Choline-specific glycerophosphodiesterase that hydrolyzes glycerophosphocholine (GPC) and lysophosphatidylcholine (LPC) and contributes to supplying choline to the cells. Has a preference for LPC with short (12:0 and 14:0) or polyunsaturated (18:2 and 20:4) fatty acids. In vitro, hydrolyzes only choline-containing lysophospholipids, such as sphingosylphosphorylcholine (SPC), platelet-activating factor (PAF) and lysoPAF, but not other lysophospholipids.</text>
</comment>
<evidence type="ECO:0000256" key="39">
    <source>
        <dbReference type="ARBA" id="ARBA00048703"/>
    </source>
</evidence>
<reference evidence="44" key="1">
    <citation type="journal article" date="2020" name="bioRxiv">
        <title>Chromosome-level reference genome of the European wasp spider Argiope bruennichi: a resource for studies on range expansion and evolutionary adaptation.</title>
        <authorList>
            <person name="Sheffer M.M."/>
            <person name="Hoppe A."/>
            <person name="Krehenwinkel H."/>
            <person name="Uhl G."/>
            <person name="Kuss A.W."/>
            <person name="Jensen L."/>
            <person name="Jensen C."/>
            <person name="Gillespie R.G."/>
            <person name="Hoff K.J."/>
            <person name="Prost S."/>
        </authorList>
    </citation>
    <scope>NUCLEOTIDE SEQUENCE</scope>
</reference>
<evidence type="ECO:0000256" key="25">
    <source>
        <dbReference type="ARBA" id="ARBA00023201"/>
    </source>
</evidence>
<evidence type="ECO:0000256" key="29">
    <source>
        <dbReference type="ARBA" id="ARBA00032556"/>
    </source>
</evidence>
<dbReference type="Gene3D" id="3.40.720.10">
    <property type="entry name" value="Alkaline Phosphatase, subunit A"/>
    <property type="match status" value="1"/>
</dbReference>
<evidence type="ECO:0000256" key="1">
    <source>
        <dbReference type="ARBA" id="ARBA00001947"/>
    </source>
</evidence>
<dbReference type="GO" id="GO:0098552">
    <property type="term" value="C:side of membrane"/>
    <property type="evidence" value="ECO:0007669"/>
    <property type="project" value="UniProtKB-KW"/>
</dbReference>
<dbReference type="Proteomes" id="UP000807504">
    <property type="component" value="Unassembled WGS sequence"/>
</dbReference>
<keyword evidence="24" id="KW-0325">Glycoprotein</keyword>
<feature type="chain" id="PRO_5035787334" description="glycerophosphocholine cholinephosphodiesterase" evidence="43">
    <location>
        <begin position="25"/>
        <end position="738"/>
    </location>
</feature>
<evidence type="ECO:0000256" key="8">
    <source>
        <dbReference type="ARBA" id="ARBA00022461"/>
    </source>
</evidence>
<dbReference type="GO" id="GO:0005886">
    <property type="term" value="C:plasma membrane"/>
    <property type="evidence" value="ECO:0007669"/>
    <property type="project" value="UniProtKB-SubCell"/>
</dbReference>
<keyword evidence="8 42" id="KW-0894">Sodium channel</keyword>
<comment type="catalytic activity">
    <reaction evidence="37">
        <text>1-hexadecanoyl-sn-glycero-3-phosphocholine + H2O = 1-hexadecanoyl-sn-glycerol + phosphocholine + H(+)</text>
        <dbReference type="Rhea" id="RHEA:41119"/>
        <dbReference type="ChEBI" id="CHEBI:15377"/>
        <dbReference type="ChEBI" id="CHEBI:15378"/>
        <dbReference type="ChEBI" id="CHEBI:72998"/>
        <dbReference type="ChEBI" id="CHEBI:75542"/>
        <dbReference type="ChEBI" id="CHEBI:295975"/>
    </reaction>
    <physiologicalReaction direction="left-to-right" evidence="37">
        <dbReference type="Rhea" id="RHEA:41120"/>
    </physiologicalReaction>
</comment>
<dbReference type="Pfam" id="PF01663">
    <property type="entry name" value="Phosphodiest"/>
    <property type="match status" value="1"/>
</dbReference>
<dbReference type="EMBL" id="JABXBU010001863">
    <property type="protein sequence ID" value="KAF8781792.1"/>
    <property type="molecule type" value="Genomic_DNA"/>
</dbReference>
<keyword evidence="26" id="KW-0449">Lipoprotein</keyword>
<reference evidence="44" key="2">
    <citation type="submission" date="2020-06" db="EMBL/GenBank/DDBJ databases">
        <authorList>
            <person name="Sheffer M."/>
        </authorList>
    </citation>
    <scope>NUCLEOTIDE SEQUENCE</scope>
</reference>
<evidence type="ECO:0000256" key="12">
    <source>
        <dbReference type="ARBA" id="ARBA00022692"/>
    </source>
</evidence>
<keyword evidence="9" id="KW-1003">Cell membrane</keyword>
<evidence type="ECO:0000256" key="20">
    <source>
        <dbReference type="ARBA" id="ARBA00023065"/>
    </source>
</evidence>
<evidence type="ECO:0000256" key="9">
    <source>
        <dbReference type="ARBA" id="ARBA00022475"/>
    </source>
</evidence>
<comment type="catalytic activity">
    <reaction evidence="35">
        <text>a 1-acyl-sn-glycero-3-phosphocholine + H2O = a 1-acyl-sn-glycerol + phosphocholine + H(+)</text>
        <dbReference type="Rhea" id="RHEA:44720"/>
        <dbReference type="ChEBI" id="CHEBI:15377"/>
        <dbReference type="ChEBI" id="CHEBI:15378"/>
        <dbReference type="ChEBI" id="CHEBI:58168"/>
        <dbReference type="ChEBI" id="CHEBI:64683"/>
        <dbReference type="ChEBI" id="CHEBI:295975"/>
    </reaction>
    <physiologicalReaction direction="left-to-right" evidence="35">
        <dbReference type="Rhea" id="RHEA:44721"/>
    </physiologicalReaction>
</comment>
<dbReference type="InterPro" id="IPR002591">
    <property type="entry name" value="Phosphodiest/P_Trfase"/>
</dbReference>
<evidence type="ECO:0000256" key="23">
    <source>
        <dbReference type="ARBA" id="ARBA00023157"/>
    </source>
</evidence>
<keyword evidence="11" id="KW-0336">GPI-anchor</keyword>
<comment type="catalytic activity">
    <reaction evidence="39">
        <text>sn-glycerol 3-phosphocholine + H2O = phosphocholine + glycerol + H(+)</text>
        <dbReference type="Rhea" id="RHEA:19545"/>
        <dbReference type="ChEBI" id="CHEBI:15377"/>
        <dbReference type="ChEBI" id="CHEBI:15378"/>
        <dbReference type="ChEBI" id="CHEBI:16870"/>
        <dbReference type="ChEBI" id="CHEBI:17754"/>
        <dbReference type="ChEBI" id="CHEBI:295975"/>
        <dbReference type="EC" id="3.1.4.38"/>
    </reaction>
    <physiologicalReaction direction="left-to-right" evidence="39">
        <dbReference type="Rhea" id="RHEA:19546"/>
    </physiologicalReaction>
</comment>
<comment type="subcellular location">
    <subcellularLocation>
        <location evidence="3">Cell membrane</location>
        <topology evidence="3">Lipid-anchor</topology>
        <topology evidence="3">GPI-anchor</topology>
    </subcellularLocation>
    <subcellularLocation>
        <location evidence="2">Membrane</location>
        <topology evidence="2">Multi-pass membrane protein</topology>
    </subcellularLocation>
</comment>
<evidence type="ECO:0000256" key="34">
    <source>
        <dbReference type="ARBA" id="ARBA00047494"/>
    </source>
</evidence>
<keyword evidence="16" id="KW-0862">Zinc</keyword>
<evidence type="ECO:0000256" key="2">
    <source>
        <dbReference type="ARBA" id="ARBA00004141"/>
    </source>
</evidence>
<keyword evidence="23" id="KW-1015">Disulfide bond</keyword>
<keyword evidence="20 42" id="KW-0406">Ion transport</keyword>
<evidence type="ECO:0000256" key="22">
    <source>
        <dbReference type="ARBA" id="ARBA00023136"/>
    </source>
</evidence>
<evidence type="ECO:0000256" key="38">
    <source>
        <dbReference type="ARBA" id="ARBA00048234"/>
    </source>
</evidence>
<dbReference type="InterPro" id="IPR001873">
    <property type="entry name" value="ENaC"/>
</dbReference>
<keyword evidence="14 43" id="KW-0732">Signal</keyword>
<name>A0A8T0EZM8_ARGBR</name>
<comment type="catalytic activity">
    <reaction evidence="38">
        <text>sphing-4-enine-phosphocholine + H2O = sphing-4-enine + phosphocholine + H(+)</text>
        <dbReference type="Rhea" id="RHEA:41095"/>
        <dbReference type="ChEBI" id="CHEBI:15377"/>
        <dbReference type="ChEBI" id="CHEBI:15378"/>
        <dbReference type="ChEBI" id="CHEBI:57756"/>
        <dbReference type="ChEBI" id="CHEBI:58906"/>
        <dbReference type="ChEBI" id="CHEBI:295975"/>
    </reaction>
    <physiologicalReaction direction="left-to-right" evidence="38">
        <dbReference type="Rhea" id="RHEA:41096"/>
    </physiologicalReaction>
</comment>
<dbReference type="EC" id="3.1.4.38" evidence="6"/>
<evidence type="ECO:0000256" key="43">
    <source>
        <dbReference type="SAM" id="SignalP"/>
    </source>
</evidence>
<keyword evidence="25 42" id="KW-0739">Sodium transport</keyword>
<comment type="catalytic activity">
    <reaction evidence="34">
        <text>a 1-O-alkyl-sn-glycero-3-phosphocholine + H2O = a 1-O-alkyl-sn-glycerol + phosphocholine + H(+)</text>
        <dbReference type="Rhea" id="RHEA:36083"/>
        <dbReference type="ChEBI" id="CHEBI:15377"/>
        <dbReference type="ChEBI" id="CHEBI:15378"/>
        <dbReference type="ChEBI" id="CHEBI:15850"/>
        <dbReference type="ChEBI" id="CHEBI:30909"/>
        <dbReference type="ChEBI" id="CHEBI:295975"/>
    </reaction>
    <physiologicalReaction direction="left-to-right" evidence="34">
        <dbReference type="Rhea" id="RHEA:36084"/>
    </physiologicalReaction>
</comment>
<evidence type="ECO:0000256" key="31">
    <source>
        <dbReference type="ARBA" id="ARBA00047290"/>
    </source>
</evidence>
<comment type="catalytic activity">
    <reaction evidence="32">
        <text>1-(9Z-octadecenoyl)-sn-glycero-3-phosphocholine + H2O = 1-(9Z-octadecenoyl)-sn-glycerol + phosphocholine + H(+)</text>
        <dbReference type="Rhea" id="RHEA:41091"/>
        <dbReference type="ChEBI" id="CHEBI:15377"/>
        <dbReference type="ChEBI" id="CHEBI:15378"/>
        <dbReference type="ChEBI" id="CHEBI:28610"/>
        <dbReference type="ChEBI" id="CHEBI:75757"/>
        <dbReference type="ChEBI" id="CHEBI:295975"/>
    </reaction>
    <physiologicalReaction direction="left-to-right" evidence="32">
        <dbReference type="Rhea" id="RHEA:41092"/>
    </physiologicalReaction>
</comment>
<evidence type="ECO:0000256" key="24">
    <source>
        <dbReference type="ARBA" id="ARBA00023180"/>
    </source>
</evidence>
<evidence type="ECO:0000256" key="28">
    <source>
        <dbReference type="ARBA" id="ARBA00031167"/>
    </source>
</evidence>
<evidence type="ECO:0000256" key="41">
    <source>
        <dbReference type="ARBA" id="ARBA00049320"/>
    </source>
</evidence>
<keyword evidence="22" id="KW-0472">Membrane</keyword>
<dbReference type="AlphaFoldDB" id="A0A8T0EZM8"/>
<evidence type="ECO:0000256" key="4">
    <source>
        <dbReference type="ARBA" id="ARBA00007193"/>
    </source>
</evidence>
<dbReference type="PANTHER" id="PTHR10151">
    <property type="entry name" value="ECTONUCLEOTIDE PYROPHOSPHATASE/PHOSPHODIESTERASE"/>
    <property type="match status" value="1"/>
</dbReference>
<evidence type="ECO:0000256" key="37">
    <source>
        <dbReference type="ARBA" id="ARBA00048209"/>
    </source>
</evidence>
<keyword evidence="21" id="KW-0443">Lipid metabolism</keyword>
<evidence type="ECO:0000256" key="18">
    <source>
        <dbReference type="ARBA" id="ARBA00022989"/>
    </source>
</evidence>
<comment type="catalytic activity">
    <reaction evidence="31">
        <text>1-dodecanoyl-sn-glycero-3-phosphocholine + H2O = 1-dodecanoyl-sn-glycerol + phosphocholine + H(+)</text>
        <dbReference type="Rhea" id="RHEA:41127"/>
        <dbReference type="ChEBI" id="CHEBI:15377"/>
        <dbReference type="ChEBI" id="CHEBI:15378"/>
        <dbReference type="ChEBI" id="CHEBI:74966"/>
        <dbReference type="ChEBI" id="CHEBI:75529"/>
        <dbReference type="ChEBI" id="CHEBI:295975"/>
    </reaction>
    <physiologicalReaction direction="left-to-right" evidence="31">
        <dbReference type="Rhea" id="RHEA:41128"/>
    </physiologicalReaction>
</comment>
<comment type="catalytic activity">
    <reaction evidence="40">
        <text>1-(9Z,12Z)-octadecadienoyl-sn-glycero-3-phosphocholine + H2O = 1-(9Z,12Z-octadecadienoyl)-sn-glycerol + phosphocholine + H(+)</text>
        <dbReference type="Rhea" id="RHEA:41115"/>
        <dbReference type="ChEBI" id="CHEBI:15377"/>
        <dbReference type="ChEBI" id="CHEBI:15378"/>
        <dbReference type="ChEBI" id="CHEBI:28733"/>
        <dbReference type="ChEBI" id="CHEBI:75561"/>
        <dbReference type="ChEBI" id="CHEBI:295975"/>
    </reaction>
    <physiologicalReaction direction="left-to-right" evidence="40">
        <dbReference type="Rhea" id="RHEA:41116"/>
    </physiologicalReaction>
</comment>